<reference evidence="5" key="1">
    <citation type="submission" date="2019-08" db="EMBL/GenBank/DDBJ databases">
        <authorList>
            <person name="Kucharzyk K."/>
            <person name="Murdoch R.W."/>
            <person name="Higgins S."/>
            <person name="Loffler F."/>
        </authorList>
    </citation>
    <scope>NUCLEOTIDE SEQUENCE</scope>
</reference>
<keyword evidence="2" id="KW-0238">DNA-binding</keyword>
<evidence type="ECO:0000313" key="5">
    <source>
        <dbReference type="EMBL" id="MPM66229.1"/>
    </source>
</evidence>
<dbReference type="SMART" id="SM00347">
    <property type="entry name" value="HTH_MARR"/>
    <property type="match status" value="1"/>
</dbReference>
<dbReference type="InterPro" id="IPR000835">
    <property type="entry name" value="HTH_MarR-typ"/>
</dbReference>
<proteinExistence type="predicted"/>
<dbReference type="PROSITE" id="PS50995">
    <property type="entry name" value="HTH_MARR_2"/>
    <property type="match status" value="1"/>
</dbReference>
<feature type="domain" description="HTH marR-type" evidence="4">
    <location>
        <begin position="27"/>
        <end position="159"/>
    </location>
</feature>
<evidence type="ECO:0000259" key="4">
    <source>
        <dbReference type="PROSITE" id="PS50995"/>
    </source>
</evidence>
<dbReference type="GO" id="GO:0006950">
    <property type="term" value="P:response to stress"/>
    <property type="evidence" value="ECO:0007669"/>
    <property type="project" value="TreeGrafter"/>
</dbReference>
<name>A0A645BL94_9ZZZZ</name>
<dbReference type="AlphaFoldDB" id="A0A645BL94"/>
<evidence type="ECO:0000256" key="2">
    <source>
        <dbReference type="ARBA" id="ARBA00023125"/>
    </source>
</evidence>
<organism evidence="5">
    <name type="scientific">bioreactor metagenome</name>
    <dbReference type="NCBI Taxonomy" id="1076179"/>
    <lineage>
        <taxon>unclassified sequences</taxon>
        <taxon>metagenomes</taxon>
        <taxon>ecological metagenomes</taxon>
    </lineage>
</organism>
<evidence type="ECO:0000256" key="3">
    <source>
        <dbReference type="ARBA" id="ARBA00023163"/>
    </source>
</evidence>
<dbReference type="InterPro" id="IPR039422">
    <property type="entry name" value="MarR/SlyA-like"/>
</dbReference>
<dbReference type="PANTHER" id="PTHR33164">
    <property type="entry name" value="TRANSCRIPTIONAL REGULATOR, MARR FAMILY"/>
    <property type="match status" value="1"/>
</dbReference>
<keyword evidence="1" id="KW-0805">Transcription regulation</keyword>
<gene>
    <name evidence="5" type="ORF">SDC9_113136</name>
</gene>
<dbReference type="InterPro" id="IPR036388">
    <property type="entry name" value="WH-like_DNA-bd_sf"/>
</dbReference>
<comment type="caution">
    <text evidence="5">The sequence shown here is derived from an EMBL/GenBank/DDBJ whole genome shotgun (WGS) entry which is preliminary data.</text>
</comment>
<dbReference type="Pfam" id="PF01047">
    <property type="entry name" value="MarR"/>
    <property type="match status" value="1"/>
</dbReference>
<dbReference type="PRINTS" id="PR00598">
    <property type="entry name" value="HTHMARR"/>
</dbReference>
<dbReference type="InterPro" id="IPR036390">
    <property type="entry name" value="WH_DNA-bd_sf"/>
</dbReference>
<protein>
    <recommendedName>
        <fullName evidence="4">HTH marR-type domain-containing protein</fullName>
    </recommendedName>
</protein>
<dbReference type="GO" id="GO:0003700">
    <property type="term" value="F:DNA-binding transcription factor activity"/>
    <property type="evidence" value="ECO:0007669"/>
    <property type="project" value="InterPro"/>
</dbReference>
<dbReference type="EMBL" id="VSSQ01020958">
    <property type="protein sequence ID" value="MPM66229.1"/>
    <property type="molecule type" value="Genomic_DNA"/>
</dbReference>
<dbReference type="PANTHER" id="PTHR33164:SF64">
    <property type="entry name" value="TRANSCRIPTIONAL REGULATOR SLYA"/>
    <property type="match status" value="1"/>
</dbReference>
<dbReference type="SUPFAM" id="SSF46785">
    <property type="entry name" value="Winged helix' DNA-binding domain"/>
    <property type="match status" value="1"/>
</dbReference>
<sequence length="165" mass="18186">MSSGDVGTSMDQDSQEAHALPPMPFVEDYLPALLAQASKLISAEFHTVVEAEGFSITEWRILASLTGTSGISTGRLAQISVSKQPTVTRLLDRMEAKGYVERFAHDTDRRLTMVRIAPAGQTIVADLIRKAKEHELRVLQPFGLKRAEALKVTLRRIIELHLPPG</sequence>
<dbReference type="GO" id="GO:0003677">
    <property type="term" value="F:DNA binding"/>
    <property type="evidence" value="ECO:0007669"/>
    <property type="project" value="UniProtKB-KW"/>
</dbReference>
<dbReference type="Gene3D" id="1.10.10.10">
    <property type="entry name" value="Winged helix-like DNA-binding domain superfamily/Winged helix DNA-binding domain"/>
    <property type="match status" value="1"/>
</dbReference>
<keyword evidence="3" id="KW-0804">Transcription</keyword>
<accession>A0A645BL94</accession>
<evidence type="ECO:0000256" key="1">
    <source>
        <dbReference type="ARBA" id="ARBA00023015"/>
    </source>
</evidence>